<keyword evidence="8" id="KW-1185">Reference proteome</keyword>
<evidence type="ECO:0000256" key="1">
    <source>
        <dbReference type="ARBA" id="ARBA00004442"/>
    </source>
</evidence>
<evidence type="ECO:0000313" key="8">
    <source>
        <dbReference type="Proteomes" id="UP001161406"/>
    </source>
</evidence>
<evidence type="ECO:0000256" key="3">
    <source>
        <dbReference type="ARBA" id="ARBA00022729"/>
    </source>
</evidence>
<dbReference type="PANTHER" id="PTHR38776">
    <property type="entry name" value="MLTA-INTERACTING PROTEIN-RELATED"/>
    <property type="match status" value="1"/>
</dbReference>
<evidence type="ECO:0000256" key="5">
    <source>
        <dbReference type="ARBA" id="ARBA00023237"/>
    </source>
</evidence>
<evidence type="ECO:0000256" key="6">
    <source>
        <dbReference type="SAM" id="SignalP"/>
    </source>
</evidence>
<keyword evidence="3 6" id="KW-0732">Signal</keyword>
<accession>A0ABQ5UJX5</accession>
<organism evidence="7 8">
    <name type="scientific">Devosia yakushimensis</name>
    <dbReference type="NCBI Taxonomy" id="470028"/>
    <lineage>
        <taxon>Bacteria</taxon>
        <taxon>Pseudomonadati</taxon>
        <taxon>Pseudomonadota</taxon>
        <taxon>Alphaproteobacteria</taxon>
        <taxon>Hyphomicrobiales</taxon>
        <taxon>Devosiaceae</taxon>
        <taxon>Devosia</taxon>
    </lineage>
</organism>
<evidence type="ECO:0000256" key="2">
    <source>
        <dbReference type="ARBA" id="ARBA00005722"/>
    </source>
</evidence>
<reference evidence="7" key="2">
    <citation type="submission" date="2023-01" db="EMBL/GenBank/DDBJ databases">
        <title>Draft genome sequence of Devosia yakushimensis strain NBRC 103855.</title>
        <authorList>
            <person name="Sun Q."/>
            <person name="Mori K."/>
        </authorList>
    </citation>
    <scope>NUCLEOTIDE SEQUENCE</scope>
    <source>
        <strain evidence="7">NBRC 103855</strain>
    </source>
</reference>
<comment type="similarity">
    <text evidence="2">Belongs to the MipA/OmpV family.</text>
</comment>
<gene>
    <name evidence="7" type="ORF">GCM10007913_33710</name>
</gene>
<dbReference type="RefSeq" id="WP_284392731.1">
    <property type="nucleotide sequence ID" value="NZ_BSNG01000001.1"/>
</dbReference>
<protein>
    <submittedName>
        <fullName evidence="7">MltA-interacting MipA family protein</fullName>
    </submittedName>
</protein>
<dbReference type="EMBL" id="BSNG01000001">
    <property type="protein sequence ID" value="GLQ11439.1"/>
    <property type="molecule type" value="Genomic_DNA"/>
</dbReference>
<proteinExistence type="inferred from homology"/>
<feature type="chain" id="PRO_5047440378" evidence="6">
    <location>
        <begin position="23"/>
        <end position="273"/>
    </location>
</feature>
<sequence>MRTSRVLISTFMVALPASSVAANDFDLYGGASPDLVAPKQGPGIIVELGLGVGVEPAYEGASDYTVVFSPIVEVEKLTIPGLINVNKTRGGLSISPAMDFVSERISGDHDWLAGLNDVDATYAPGVRIGYEMELTDGLSGELYAKLQYAFGGAEDFLGAVGANLSWRLTPQLTLTGGPALSFAGDDYMNTYFGVTADESNATGGRLAAYQAEGGPKSASLSVSAKYEIITDTFVTLSASYRQLLGSAADSPIVEEESQFTVGLGLSRRFSLGY</sequence>
<dbReference type="Proteomes" id="UP001161406">
    <property type="component" value="Unassembled WGS sequence"/>
</dbReference>
<keyword evidence="4" id="KW-0472">Membrane</keyword>
<name>A0ABQ5UJX5_9HYPH</name>
<feature type="signal peptide" evidence="6">
    <location>
        <begin position="1"/>
        <end position="22"/>
    </location>
</feature>
<dbReference type="InterPro" id="IPR010583">
    <property type="entry name" value="MipA"/>
</dbReference>
<evidence type="ECO:0000313" key="7">
    <source>
        <dbReference type="EMBL" id="GLQ11439.1"/>
    </source>
</evidence>
<comment type="subcellular location">
    <subcellularLocation>
        <location evidence="1">Cell outer membrane</location>
    </subcellularLocation>
</comment>
<comment type="caution">
    <text evidence="7">The sequence shown here is derived from an EMBL/GenBank/DDBJ whole genome shotgun (WGS) entry which is preliminary data.</text>
</comment>
<reference evidence="7" key="1">
    <citation type="journal article" date="2014" name="Int. J. Syst. Evol. Microbiol.">
        <title>Complete genome of a new Firmicutes species belonging to the dominant human colonic microbiota ('Ruminococcus bicirculans') reveals two chromosomes and a selective capacity to utilize plant glucans.</title>
        <authorList>
            <consortium name="NISC Comparative Sequencing Program"/>
            <person name="Wegmann U."/>
            <person name="Louis P."/>
            <person name="Goesmann A."/>
            <person name="Henrissat B."/>
            <person name="Duncan S.H."/>
            <person name="Flint H.J."/>
        </authorList>
    </citation>
    <scope>NUCLEOTIDE SEQUENCE</scope>
    <source>
        <strain evidence="7">NBRC 103855</strain>
    </source>
</reference>
<dbReference type="Pfam" id="PF06629">
    <property type="entry name" value="MipA"/>
    <property type="match status" value="1"/>
</dbReference>
<keyword evidence="5" id="KW-0998">Cell outer membrane</keyword>
<dbReference type="PANTHER" id="PTHR38776:SF1">
    <property type="entry name" value="MLTA-INTERACTING PROTEIN-RELATED"/>
    <property type="match status" value="1"/>
</dbReference>
<evidence type="ECO:0000256" key="4">
    <source>
        <dbReference type="ARBA" id="ARBA00023136"/>
    </source>
</evidence>